<gene>
    <name evidence="2" type="ORF">KZJ38_16255</name>
</gene>
<organism evidence="2 3">
    <name type="scientific">Paraburkholderia edwinii</name>
    <dbReference type="NCBI Taxonomy" id="2861782"/>
    <lineage>
        <taxon>Bacteria</taxon>
        <taxon>Pseudomonadati</taxon>
        <taxon>Pseudomonadota</taxon>
        <taxon>Betaproteobacteria</taxon>
        <taxon>Burkholderiales</taxon>
        <taxon>Burkholderiaceae</taxon>
        <taxon>Paraburkholderia</taxon>
    </lineage>
</organism>
<dbReference type="Gene3D" id="3.40.50.720">
    <property type="entry name" value="NAD(P)-binding Rossmann-like Domain"/>
    <property type="match status" value="1"/>
</dbReference>
<keyword evidence="3" id="KW-1185">Reference proteome</keyword>
<dbReference type="RefSeq" id="WP_219797174.1">
    <property type="nucleotide sequence ID" value="NZ_CP080095.1"/>
</dbReference>
<dbReference type="InterPro" id="IPR050177">
    <property type="entry name" value="Lipid_A_modif_metabolic_enz"/>
</dbReference>
<protein>
    <submittedName>
        <fullName evidence="2">NAD(P)-dependent oxidoreductase</fullName>
    </submittedName>
</protein>
<evidence type="ECO:0000313" key="3">
    <source>
        <dbReference type="Proteomes" id="UP000826462"/>
    </source>
</evidence>
<evidence type="ECO:0000259" key="1">
    <source>
        <dbReference type="Pfam" id="PF01370"/>
    </source>
</evidence>
<name>A0ABX8UG54_9BURK</name>
<dbReference type="Pfam" id="PF01370">
    <property type="entry name" value="Epimerase"/>
    <property type="match status" value="1"/>
</dbReference>
<dbReference type="PANTHER" id="PTHR43245">
    <property type="entry name" value="BIFUNCTIONAL POLYMYXIN RESISTANCE PROTEIN ARNA"/>
    <property type="match status" value="1"/>
</dbReference>
<reference evidence="2 3" key="1">
    <citation type="submission" date="2021-07" db="EMBL/GenBank/DDBJ databases">
        <title>Paraburkholderia edwinii protects Aspergillus sp. from phenazines by acting as a toxin sponge.</title>
        <authorList>
            <person name="Dahlstrom K.M."/>
            <person name="Newman D.K."/>
        </authorList>
    </citation>
    <scope>NUCLEOTIDE SEQUENCE [LARGE SCALE GENOMIC DNA]</scope>
    <source>
        <strain evidence="2 3">Pe01</strain>
    </source>
</reference>
<sequence>MKVLLTGGAGFIGTNVARKLIGSGVEVVAIGRRPCPIDGVENVVVPRLDLSEFNGVMSRHGVTIVYHLAAAGVHPSDRDLSELVRVNTLLPVDVVTAAKAHGAKAVVLMGSSAEYAAQAVTMLDESMALETQRIYGATKAAGGLVALATGVQHQLPVALLRAFNIYGANEAAHRLLPSLASKLARRESVDLSLGTQVRDFVYVDDACDALVLAAQALIDGRMATGAYNVSTGIGTPVAEFARTVARVLRVDESLLRFGALPLRPDDLPMVVGDPGRIQRATGWRAAYSLEQGITGALERLVLN</sequence>
<dbReference type="Proteomes" id="UP000826462">
    <property type="component" value="Chromosome 1"/>
</dbReference>
<accession>A0ABX8UG54</accession>
<dbReference type="SUPFAM" id="SSF51735">
    <property type="entry name" value="NAD(P)-binding Rossmann-fold domains"/>
    <property type="match status" value="1"/>
</dbReference>
<feature type="domain" description="NAD-dependent epimerase/dehydratase" evidence="1">
    <location>
        <begin position="3"/>
        <end position="220"/>
    </location>
</feature>
<evidence type="ECO:0000313" key="2">
    <source>
        <dbReference type="EMBL" id="QYD67860.1"/>
    </source>
</evidence>
<dbReference type="EMBL" id="CP080095">
    <property type="protein sequence ID" value="QYD67860.1"/>
    <property type="molecule type" value="Genomic_DNA"/>
</dbReference>
<proteinExistence type="predicted"/>
<dbReference type="InterPro" id="IPR001509">
    <property type="entry name" value="Epimerase_deHydtase"/>
</dbReference>
<dbReference type="InterPro" id="IPR036291">
    <property type="entry name" value="NAD(P)-bd_dom_sf"/>
</dbReference>